<protein>
    <recommendedName>
        <fullName evidence="3">Sulfur carrier protein FdhD</fullName>
    </recommendedName>
</protein>
<keyword evidence="1 3" id="KW-0963">Cytoplasm</keyword>
<evidence type="ECO:0000313" key="5">
    <source>
        <dbReference type="EMBL" id="KZX10642.1"/>
    </source>
</evidence>
<dbReference type="Pfam" id="PF02634">
    <property type="entry name" value="FdhD-NarQ"/>
    <property type="match status" value="1"/>
</dbReference>
<dbReference type="HAMAP" id="MF_00187">
    <property type="entry name" value="FdhD"/>
    <property type="match status" value="1"/>
</dbReference>
<dbReference type="InterPro" id="IPR016193">
    <property type="entry name" value="Cytidine_deaminase-like"/>
</dbReference>
<dbReference type="PANTHER" id="PTHR30592:SF1">
    <property type="entry name" value="SULFUR CARRIER PROTEIN FDHD"/>
    <property type="match status" value="1"/>
</dbReference>
<evidence type="ECO:0000256" key="2">
    <source>
        <dbReference type="ARBA" id="ARBA00023150"/>
    </source>
</evidence>
<dbReference type="AlphaFoldDB" id="A0A165ZFF6"/>
<dbReference type="EMBL" id="LWMT01000268">
    <property type="protein sequence ID" value="KZX10642.1"/>
    <property type="molecule type" value="Genomic_DNA"/>
</dbReference>
<dbReference type="Gene3D" id="3.40.140.10">
    <property type="entry name" value="Cytidine Deaminase, domain 2"/>
    <property type="match status" value="1"/>
</dbReference>
<dbReference type="Gene3D" id="3.10.20.10">
    <property type="match status" value="1"/>
</dbReference>
<feature type="coiled-coil region" evidence="4">
    <location>
        <begin position="115"/>
        <end position="142"/>
    </location>
</feature>
<comment type="function">
    <text evidence="3">Required for formate dehydrogenase (FDH) activity. Acts as a sulfur carrier protein that transfers sulfur from IscS to the molybdenum cofactor prior to its insertion into FDH.</text>
</comment>
<feature type="binding site" evidence="3">
    <location>
        <begin position="235"/>
        <end position="240"/>
    </location>
    <ligand>
        <name>Mo-bis(molybdopterin guanine dinucleotide)</name>
        <dbReference type="ChEBI" id="CHEBI:60539"/>
    </ligand>
</feature>
<evidence type="ECO:0000313" key="6">
    <source>
        <dbReference type="Proteomes" id="UP000077066"/>
    </source>
</evidence>
<keyword evidence="6" id="KW-1185">Reference proteome</keyword>
<comment type="subcellular location">
    <subcellularLocation>
        <location evidence="3">Cytoplasm</location>
    </subcellularLocation>
</comment>
<dbReference type="GO" id="GO:0006777">
    <property type="term" value="P:Mo-molybdopterin cofactor biosynthetic process"/>
    <property type="evidence" value="ECO:0007669"/>
    <property type="project" value="UniProtKB-UniRule"/>
</dbReference>
<dbReference type="STRING" id="55758.MBFIL_16990"/>
<organism evidence="5 6">
    <name type="scientific">Methanobrevibacter filiformis</name>
    <dbReference type="NCBI Taxonomy" id="55758"/>
    <lineage>
        <taxon>Archaea</taxon>
        <taxon>Methanobacteriati</taxon>
        <taxon>Methanobacteriota</taxon>
        <taxon>Methanomada group</taxon>
        <taxon>Methanobacteria</taxon>
        <taxon>Methanobacteriales</taxon>
        <taxon>Methanobacteriaceae</taxon>
        <taxon>Methanobrevibacter</taxon>
    </lineage>
</organism>
<evidence type="ECO:0000256" key="4">
    <source>
        <dbReference type="SAM" id="Coils"/>
    </source>
</evidence>
<accession>A0A165ZFF6</accession>
<feature type="active site" description="Cysteine persulfide intermediate" evidence="3">
    <location>
        <position position="100"/>
    </location>
</feature>
<keyword evidence="2 3" id="KW-0501">Molybdenum cofactor biosynthesis</keyword>
<dbReference type="PIRSF" id="PIRSF015626">
    <property type="entry name" value="FdhD"/>
    <property type="match status" value="1"/>
</dbReference>
<comment type="similarity">
    <text evidence="3">Belongs to the FdhD family.</text>
</comment>
<dbReference type="RefSeq" id="WP_066973623.1">
    <property type="nucleotide sequence ID" value="NZ_LWMT01000268.1"/>
</dbReference>
<gene>
    <name evidence="3 5" type="primary">fdhD</name>
    <name evidence="5" type="ORF">MBFIL_16990</name>
</gene>
<dbReference type="NCBIfam" id="TIGR00129">
    <property type="entry name" value="fdhD_narQ"/>
    <property type="match status" value="1"/>
</dbReference>
<dbReference type="InterPro" id="IPR003786">
    <property type="entry name" value="FdhD"/>
</dbReference>
<sequence length="253" mass="28386">MEITEAISITSYENGQLKEKEEIIASDETIKLIINETLTRSFSISPSHLADFAKGYMLGEGLITETDNIEKLEINGNEITARINLEDFDIRKELMVGSDCFGGWRSKIDYIDKVESDYEVKAAELLKNIELLRENADTWQKTGGTHVAAFVNNESKEFIVREDVSRHVAVDKVIGAAAEKKLDFKNSYIIYSGRMPADMLIKIARVGIPIIGSNAAPTISGYTVANEANITMVGFLRDNRFNIYTHKNRIIIE</sequence>
<dbReference type="PATRIC" id="fig|55758.3.peg.1911"/>
<dbReference type="SUPFAM" id="SSF53927">
    <property type="entry name" value="Cytidine deaminase-like"/>
    <property type="match status" value="1"/>
</dbReference>
<reference evidence="5 6" key="1">
    <citation type="submission" date="2016-04" db="EMBL/GenBank/DDBJ databases">
        <title>Genome sequence of Methanobrevibacter filiformis DSM 11501.</title>
        <authorList>
            <person name="Poehlein A."/>
            <person name="Seedorf H."/>
            <person name="Daniel R."/>
        </authorList>
    </citation>
    <scope>NUCLEOTIDE SEQUENCE [LARGE SCALE GENOMIC DNA]</scope>
    <source>
        <strain evidence="5 6">DSM 11501</strain>
    </source>
</reference>
<evidence type="ECO:0000256" key="1">
    <source>
        <dbReference type="ARBA" id="ARBA00022490"/>
    </source>
</evidence>
<dbReference type="GO" id="GO:0005737">
    <property type="term" value="C:cytoplasm"/>
    <property type="evidence" value="ECO:0007669"/>
    <property type="project" value="UniProtKB-SubCell"/>
</dbReference>
<dbReference type="GO" id="GO:0016783">
    <property type="term" value="F:sulfurtransferase activity"/>
    <property type="evidence" value="ECO:0007669"/>
    <property type="project" value="InterPro"/>
</dbReference>
<dbReference type="GO" id="GO:0097163">
    <property type="term" value="F:sulfur carrier activity"/>
    <property type="evidence" value="ECO:0007669"/>
    <property type="project" value="UniProtKB-UniRule"/>
</dbReference>
<keyword evidence="4" id="KW-0175">Coiled coil</keyword>
<comment type="caution">
    <text evidence="5">The sequence shown here is derived from an EMBL/GenBank/DDBJ whole genome shotgun (WGS) entry which is preliminary data.</text>
</comment>
<dbReference type="OrthoDB" id="57189at2157"/>
<proteinExistence type="inferred from homology"/>
<name>A0A165ZFF6_9EURY</name>
<evidence type="ECO:0000256" key="3">
    <source>
        <dbReference type="HAMAP-Rule" id="MF_00187"/>
    </source>
</evidence>
<dbReference type="PANTHER" id="PTHR30592">
    <property type="entry name" value="FORMATE DEHYDROGENASE"/>
    <property type="match status" value="1"/>
</dbReference>
<dbReference type="Proteomes" id="UP000077066">
    <property type="component" value="Unassembled WGS sequence"/>
</dbReference>